<dbReference type="InterPro" id="IPR021363">
    <property type="entry name" value="DUF2835"/>
</dbReference>
<proteinExistence type="predicted"/>
<keyword evidence="2" id="KW-1185">Reference proteome</keyword>
<evidence type="ECO:0000313" key="1">
    <source>
        <dbReference type="EMBL" id="BBB25968.1"/>
    </source>
</evidence>
<organism evidence="1 2">
    <name type="scientific">Amphritea japonica ATCC BAA-1530</name>
    <dbReference type="NCBI Taxonomy" id="1278309"/>
    <lineage>
        <taxon>Bacteria</taxon>
        <taxon>Pseudomonadati</taxon>
        <taxon>Pseudomonadota</taxon>
        <taxon>Gammaproteobacteria</taxon>
        <taxon>Oceanospirillales</taxon>
        <taxon>Oceanospirillaceae</taxon>
        <taxon>Amphritea</taxon>
    </lineage>
</organism>
<dbReference type="EMBL" id="AP014545">
    <property type="protein sequence ID" value="BBB25968.1"/>
    <property type="molecule type" value="Genomic_DNA"/>
</dbReference>
<dbReference type="RefSeq" id="WP_019621574.1">
    <property type="nucleotide sequence ID" value="NZ_AP014545.1"/>
</dbReference>
<name>A0A7R6P2F9_9GAMM</name>
<accession>A0A7R6P2F9</accession>
<dbReference type="Proteomes" id="UP000595663">
    <property type="component" value="Chromosome"/>
</dbReference>
<gene>
    <name evidence="1" type="ORF">AMJAP_1373</name>
</gene>
<reference evidence="1 2" key="1">
    <citation type="journal article" date="2008" name="Int. J. Syst. Evol. Microbiol.">
        <title>Amphritea japonica sp. nov. and Amphritea balenae sp. nov., isolated from the sediment adjacent to sperm whale carcasses off Kagoshima, Japan.</title>
        <authorList>
            <person name="Miyazaki M."/>
            <person name="Nogi Y."/>
            <person name="Fujiwara Y."/>
            <person name="Kawato M."/>
            <person name="Nagahama T."/>
            <person name="Kubokawa K."/>
            <person name="Horikoshi K."/>
        </authorList>
    </citation>
    <scope>NUCLEOTIDE SEQUENCE [LARGE SCALE GENOMIC DNA]</scope>
    <source>
        <strain evidence="1 2">ATCC BAA-1530</strain>
    </source>
</reference>
<sequence length="72" mass="8335">MQQVIVDINLSSEEYLAHYQQRVNEVIAVSRDGRRIKFPTSLLQPYLLHNGIHGCFRISFTDSGKFNAIERL</sequence>
<dbReference type="AlphaFoldDB" id="A0A7R6P2F9"/>
<evidence type="ECO:0008006" key="3">
    <source>
        <dbReference type="Google" id="ProtNLM"/>
    </source>
</evidence>
<dbReference type="OrthoDB" id="5600793at2"/>
<dbReference type="Pfam" id="PF11197">
    <property type="entry name" value="DUF2835"/>
    <property type="match status" value="1"/>
</dbReference>
<evidence type="ECO:0000313" key="2">
    <source>
        <dbReference type="Proteomes" id="UP000595663"/>
    </source>
</evidence>
<protein>
    <recommendedName>
        <fullName evidence="3">Topoisomerase II</fullName>
    </recommendedName>
</protein>
<dbReference type="KEGG" id="ajp:AMJAP_1373"/>